<dbReference type="GeneID" id="3922178"/>
<evidence type="ECO:0000256" key="1">
    <source>
        <dbReference type="SAM" id="Phobius"/>
    </source>
</evidence>
<protein>
    <submittedName>
        <fullName evidence="2">Uncharacterized protein</fullName>
    </submittedName>
</protein>
<dbReference type="AlphaFoldDB" id="Q2FKR7"/>
<dbReference type="KEGG" id="mhu:Mhun_1476"/>
<keyword evidence="1" id="KW-0472">Membrane</keyword>
<dbReference type="EMBL" id="CP000254">
    <property type="protein sequence ID" value="ABD41210.1"/>
    <property type="molecule type" value="Genomic_DNA"/>
</dbReference>
<keyword evidence="1" id="KW-0812">Transmembrane</keyword>
<keyword evidence="3" id="KW-1185">Reference proteome</keyword>
<reference evidence="3" key="1">
    <citation type="journal article" date="2016" name="Stand. Genomic Sci.">
        <title>Complete genome sequence of Methanospirillum hungatei type strain JF1.</title>
        <authorList>
            <person name="Gunsalus R.P."/>
            <person name="Cook L.E."/>
            <person name="Crable B."/>
            <person name="Rohlin L."/>
            <person name="McDonald E."/>
            <person name="Mouttaki H."/>
            <person name="Sieber J.R."/>
            <person name="Poweleit N."/>
            <person name="Zhou H."/>
            <person name="Lapidus A.L."/>
            <person name="Daligault H.E."/>
            <person name="Land M."/>
            <person name="Gilna P."/>
            <person name="Ivanova N."/>
            <person name="Kyrpides N."/>
            <person name="Culley D.E."/>
            <person name="McInerney M.J."/>
        </authorList>
    </citation>
    <scope>NUCLEOTIDE SEQUENCE [LARGE SCALE GENOMIC DNA]</scope>
    <source>
        <strain evidence="3">ATCC 27890 / DSM 864 / NBRC 100397 / JF-1</strain>
    </source>
</reference>
<feature type="transmembrane region" description="Helical" evidence="1">
    <location>
        <begin position="29"/>
        <end position="47"/>
    </location>
</feature>
<keyword evidence="1" id="KW-1133">Transmembrane helix</keyword>
<dbReference type="eggNOG" id="arCOG04706">
    <property type="taxonomic scope" value="Archaea"/>
</dbReference>
<dbReference type="Pfam" id="PF24400">
    <property type="entry name" value="DUF7544"/>
    <property type="match status" value="1"/>
</dbReference>
<dbReference type="STRING" id="323259.Mhun_1476"/>
<sequence>MSEYLAILAFSPSVRYTFGRFWPLKPGQILRLLIISFFIGAWITSPFPQDLSYGDFSWLSGLSGGGKVMNEASLIGTVMSGFLLILLVYAFFSSIFQFIFVDYLSAKTKELLPSFRARAGMGIRLLGFYLGTILIIGICAVIAITGIAVPVLASQPDNPAAFLIALMYALGGLLILIIPVWILTIITTDFVVPVMIVHTCGIIRGWKIFLQEITGMWDEMGIYLMIKIGIHIGTGIVLGILMVTVMEGLGFSSLLMIPGLSPSHDLLSTAYILPFLVMAVITLMVMTPVVTFLRYYALVFLHLLSEKYSLLPDQNP</sequence>
<proteinExistence type="predicted"/>
<name>Q2FKR7_METHJ</name>
<dbReference type="InParanoid" id="Q2FKR7"/>
<feature type="transmembrane region" description="Helical" evidence="1">
    <location>
        <begin position="82"/>
        <end position="104"/>
    </location>
</feature>
<dbReference type="EnsemblBacteria" id="ABD41210">
    <property type="protein sequence ID" value="ABD41210"/>
    <property type="gene ID" value="Mhun_1476"/>
</dbReference>
<organism evidence="2 3">
    <name type="scientific">Methanospirillum hungatei JF-1 (strain ATCC 27890 / DSM 864 / NBRC 100397 / JF-1)</name>
    <dbReference type="NCBI Taxonomy" id="323259"/>
    <lineage>
        <taxon>Archaea</taxon>
        <taxon>Methanobacteriati</taxon>
        <taxon>Methanobacteriota</taxon>
        <taxon>Stenosarchaea group</taxon>
        <taxon>Methanomicrobia</taxon>
        <taxon>Methanomicrobiales</taxon>
        <taxon>Methanospirillaceae</taxon>
        <taxon>Methanospirillum</taxon>
    </lineage>
</organism>
<dbReference type="InterPro" id="IPR055966">
    <property type="entry name" value="DUF7544"/>
</dbReference>
<gene>
    <name evidence="2" type="ordered locus">Mhun_1476</name>
</gene>
<dbReference type="HOGENOM" id="CLU_051458_0_0_2"/>
<feature type="transmembrane region" description="Helical" evidence="1">
    <location>
        <begin position="125"/>
        <end position="149"/>
    </location>
</feature>
<dbReference type="Proteomes" id="UP000001941">
    <property type="component" value="Chromosome"/>
</dbReference>
<dbReference type="RefSeq" id="WP_011448479.1">
    <property type="nucleotide sequence ID" value="NC_007796.1"/>
</dbReference>
<evidence type="ECO:0000313" key="2">
    <source>
        <dbReference type="EMBL" id="ABD41210.1"/>
    </source>
</evidence>
<accession>Q2FKR7</accession>
<feature type="transmembrane region" description="Helical" evidence="1">
    <location>
        <begin position="161"/>
        <end position="183"/>
    </location>
</feature>
<feature type="transmembrane region" description="Helical" evidence="1">
    <location>
        <begin position="222"/>
        <end position="245"/>
    </location>
</feature>
<feature type="transmembrane region" description="Helical" evidence="1">
    <location>
        <begin position="266"/>
        <end position="286"/>
    </location>
</feature>
<evidence type="ECO:0000313" key="3">
    <source>
        <dbReference type="Proteomes" id="UP000001941"/>
    </source>
</evidence>
<dbReference type="OrthoDB" id="137652at2157"/>